<feature type="compositionally biased region" description="Basic and acidic residues" evidence="2">
    <location>
        <begin position="354"/>
        <end position="365"/>
    </location>
</feature>
<gene>
    <name evidence="4" type="ORF">FSB_LOCUS13434</name>
</gene>
<sequence length="625" mass="69758">MTPTMFDVFALLGLSPMGAIAHPLMAVGSGPEDDFLKGMPMGYTEFIKHAKGVGASPVTYKEECLFYLFWICRFLACTSSKRVISYYLPISRCLANGIPVNMASFSLGELYRALSYGEAWMHARFLKEKGIPSFPSCFKLFSDSSRRRSPEEFMPFEAKKYGSKDFRKFSSQGFFRGDSAWGACLQSRDLVVIRSNSAGVEAYCPLLVAYMANFNNEGDLIKAIQGCCPEFLTYQLLDASIEHIASYVTPQPFQQISPSGMKIAGDSSSQKSATAEANLIQDAAFEKAKESVWSQAPPLMLPTPSEQGLIKTTARKPSAKKIKVIEVVLDPPILEVEPLDEDLEDATTLSELTRMAKSEAEEAERKRLKAKKEKKRQADKAEEERIAEITRKLEIKKKEKAQADQKNQQEFERKKREEEKKKQEEEQKNEEIKPAKKKIGQVVPKEAKLTKPIVVAPVVSMQQTVQSAIEVRPSIEAATSSIKAAAPLATHMQEGPRDIDKLLEDVSLTLQQCQTPTKTSSASVPLEPPSDQLQAAIDQLKELFEGGRALLGLFVQNLDSTISNLQAAQEKRSQATSQEANHKHRVSKLQAHHLDLQTKAFELKSIDRKLKSLEAELQLWKSERT</sequence>
<keyword evidence="1" id="KW-0175">Coiled coil</keyword>
<name>A0A2N9FED4_FAGSY</name>
<proteinExistence type="predicted"/>
<organism evidence="4">
    <name type="scientific">Fagus sylvatica</name>
    <name type="common">Beechnut</name>
    <dbReference type="NCBI Taxonomy" id="28930"/>
    <lineage>
        <taxon>Eukaryota</taxon>
        <taxon>Viridiplantae</taxon>
        <taxon>Streptophyta</taxon>
        <taxon>Embryophyta</taxon>
        <taxon>Tracheophyta</taxon>
        <taxon>Spermatophyta</taxon>
        <taxon>Magnoliopsida</taxon>
        <taxon>eudicotyledons</taxon>
        <taxon>Gunneridae</taxon>
        <taxon>Pentapetalae</taxon>
        <taxon>rosids</taxon>
        <taxon>fabids</taxon>
        <taxon>Fagales</taxon>
        <taxon>Fagaceae</taxon>
        <taxon>Fagus</taxon>
    </lineage>
</organism>
<feature type="compositionally biased region" description="Basic and acidic residues" evidence="2">
    <location>
        <begin position="376"/>
        <end position="434"/>
    </location>
</feature>
<feature type="region of interest" description="Disordered" evidence="2">
    <location>
        <begin position="352"/>
        <end position="438"/>
    </location>
</feature>
<feature type="coiled-coil region" evidence="1">
    <location>
        <begin position="558"/>
        <end position="623"/>
    </location>
</feature>
<evidence type="ECO:0000256" key="1">
    <source>
        <dbReference type="SAM" id="Coils"/>
    </source>
</evidence>
<protein>
    <recommendedName>
        <fullName evidence="5">Aminotransferase-like plant mobile domain-containing protein</fullName>
    </recommendedName>
</protein>
<dbReference type="EMBL" id="OIVN01000786">
    <property type="protein sequence ID" value="SPC85552.1"/>
    <property type="molecule type" value="Genomic_DNA"/>
</dbReference>
<evidence type="ECO:0000313" key="4">
    <source>
        <dbReference type="EMBL" id="SPC85552.1"/>
    </source>
</evidence>
<accession>A0A2N9FED4</accession>
<evidence type="ECO:0000256" key="2">
    <source>
        <dbReference type="SAM" id="MobiDB-lite"/>
    </source>
</evidence>
<reference evidence="4" key="1">
    <citation type="submission" date="2018-02" db="EMBL/GenBank/DDBJ databases">
        <authorList>
            <person name="Cohen D.B."/>
            <person name="Kent A.D."/>
        </authorList>
    </citation>
    <scope>NUCLEOTIDE SEQUENCE</scope>
</reference>
<feature type="chain" id="PRO_5014640785" description="Aminotransferase-like plant mobile domain-containing protein" evidence="3">
    <location>
        <begin position="22"/>
        <end position="625"/>
    </location>
</feature>
<keyword evidence="3" id="KW-0732">Signal</keyword>
<dbReference type="AlphaFoldDB" id="A0A2N9FED4"/>
<evidence type="ECO:0000256" key="3">
    <source>
        <dbReference type="SAM" id="SignalP"/>
    </source>
</evidence>
<feature type="compositionally biased region" description="Basic residues" evidence="2">
    <location>
        <begin position="366"/>
        <end position="375"/>
    </location>
</feature>
<evidence type="ECO:0008006" key="5">
    <source>
        <dbReference type="Google" id="ProtNLM"/>
    </source>
</evidence>
<feature type="signal peptide" evidence="3">
    <location>
        <begin position="1"/>
        <end position="21"/>
    </location>
</feature>